<dbReference type="SUPFAM" id="SSF52833">
    <property type="entry name" value="Thioredoxin-like"/>
    <property type="match status" value="1"/>
</dbReference>
<dbReference type="GO" id="GO:0016491">
    <property type="term" value="F:oxidoreductase activity"/>
    <property type="evidence" value="ECO:0007669"/>
    <property type="project" value="InterPro"/>
</dbReference>
<dbReference type="PROSITE" id="PS51352">
    <property type="entry name" value="THIOREDOXIN_2"/>
    <property type="match status" value="1"/>
</dbReference>
<evidence type="ECO:0000313" key="2">
    <source>
        <dbReference type="EMBL" id="OIQ79575.1"/>
    </source>
</evidence>
<dbReference type="Gene3D" id="3.40.30.10">
    <property type="entry name" value="Glutaredoxin"/>
    <property type="match status" value="1"/>
</dbReference>
<evidence type="ECO:0000259" key="1">
    <source>
        <dbReference type="PROSITE" id="PS51352"/>
    </source>
</evidence>
<accession>A0A1J5QHY9</accession>
<gene>
    <name evidence="2" type="primary">resA_46</name>
    <name evidence="2" type="ORF">GALL_386780</name>
</gene>
<protein>
    <submittedName>
        <fullName evidence="2">Thiol-disulfide oxidoreductase ResA</fullName>
    </submittedName>
</protein>
<proteinExistence type="predicted"/>
<dbReference type="InterPro" id="IPR013740">
    <property type="entry name" value="Redoxin"/>
</dbReference>
<comment type="caution">
    <text evidence="2">The sequence shown here is derived from an EMBL/GenBank/DDBJ whole genome shotgun (WGS) entry which is preliminary data.</text>
</comment>
<sequence>MNSLSKSLAALLVLAVLAVGGYLGWSALDQKPAAPDVTFNLLDGKTLDTPNLRGKVVLVNFWATSCTTCVGEMPQLVQTYDQFAPKGFDLVAVAMSYDSPAFVRNFVQQRQLPFTVAFDASGAVAKSFQDVRLTPTSFLIDKSGHIVKQYVGPPDFAELHQLIDKLLAQNA</sequence>
<dbReference type="CDD" id="cd02966">
    <property type="entry name" value="TlpA_like_family"/>
    <property type="match status" value="1"/>
</dbReference>
<dbReference type="InterPro" id="IPR050553">
    <property type="entry name" value="Thioredoxin_ResA/DsbE_sf"/>
</dbReference>
<reference evidence="2" key="1">
    <citation type="submission" date="2016-10" db="EMBL/GenBank/DDBJ databases">
        <title>Sequence of Gallionella enrichment culture.</title>
        <authorList>
            <person name="Poehlein A."/>
            <person name="Muehling M."/>
            <person name="Daniel R."/>
        </authorList>
    </citation>
    <scope>NUCLEOTIDE SEQUENCE</scope>
</reference>
<dbReference type="EMBL" id="MLJW01001191">
    <property type="protein sequence ID" value="OIQ79575.1"/>
    <property type="molecule type" value="Genomic_DNA"/>
</dbReference>
<organism evidence="2">
    <name type="scientific">mine drainage metagenome</name>
    <dbReference type="NCBI Taxonomy" id="410659"/>
    <lineage>
        <taxon>unclassified sequences</taxon>
        <taxon>metagenomes</taxon>
        <taxon>ecological metagenomes</taxon>
    </lineage>
</organism>
<dbReference type="PANTHER" id="PTHR42852:SF18">
    <property type="entry name" value="CHROMOSOME UNDETERMINED SCAFFOLD_47, WHOLE GENOME SHOTGUN SEQUENCE"/>
    <property type="match status" value="1"/>
</dbReference>
<dbReference type="Pfam" id="PF08534">
    <property type="entry name" value="Redoxin"/>
    <property type="match status" value="1"/>
</dbReference>
<dbReference type="AlphaFoldDB" id="A0A1J5QHY9"/>
<feature type="domain" description="Thioredoxin" evidence="1">
    <location>
        <begin position="28"/>
        <end position="168"/>
    </location>
</feature>
<dbReference type="InterPro" id="IPR013766">
    <property type="entry name" value="Thioredoxin_domain"/>
</dbReference>
<dbReference type="InterPro" id="IPR036249">
    <property type="entry name" value="Thioredoxin-like_sf"/>
</dbReference>
<dbReference type="PANTHER" id="PTHR42852">
    <property type="entry name" value="THIOL:DISULFIDE INTERCHANGE PROTEIN DSBE"/>
    <property type="match status" value="1"/>
</dbReference>
<name>A0A1J5QHY9_9ZZZZ</name>